<dbReference type="OrthoDB" id="3543at2759"/>
<sequence length="151" mass="16221">MDHGSKRVESNQRLEELAIKVDDRIKKNQLPSYAGCSHCHMELSDPSLSSVVKEVVQSEGITDFLVHPLFISPLGKHVKVDIPEIVKAASEEMKGEGVSIQMGKVFGDDLDKLVDGIVSVVAEDEEGVDSVGGLGGFQAIMDMIGQEEASG</sequence>
<dbReference type="Proteomes" id="UP001165082">
    <property type="component" value="Unassembled WGS sequence"/>
</dbReference>
<evidence type="ECO:0000313" key="3">
    <source>
        <dbReference type="EMBL" id="GMI07147.1"/>
    </source>
</evidence>
<comment type="caution">
    <text evidence="3">The sequence shown here is derived from an EMBL/GenBank/DDBJ whole genome shotgun (WGS) entry which is preliminary data.</text>
</comment>
<protein>
    <recommendedName>
        <fullName evidence="5">Sirohydrochlorin cobaltochelatase</fullName>
    </recommendedName>
</protein>
<dbReference type="Pfam" id="PF01903">
    <property type="entry name" value="CbiX"/>
    <property type="match status" value="1"/>
</dbReference>
<keyword evidence="2" id="KW-0456">Lyase</keyword>
<dbReference type="GO" id="GO:0046872">
    <property type="term" value="F:metal ion binding"/>
    <property type="evidence" value="ECO:0007669"/>
    <property type="project" value="UniProtKB-KW"/>
</dbReference>
<dbReference type="CDD" id="cd03416">
    <property type="entry name" value="CbiX_SirB_N"/>
    <property type="match status" value="1"/>
</dbReference>
<gene>
    <name evidence="3" type="ORF">TrRE_jg9872</name>
</gene>
<name>A0A9W7CIJ8_9STRA</name>
<dbReference type="EMBL" id="BRXZ01000193">
    <property type="protein sequence ID" value="GMI07147.1"/>
    <property type="molecule type" value="Genomic_DNA"/>
</dbReference>
<keyword evidence="4" id="KW-1185">Reference proteome</keyword>
<dbReference type="PANTHER" id="PTHR33542:SF3">
    <property type="entry name" value="SIROHYDROCHLORIN FERROCHELATASE, CHLOROPLASTIC"/>
    <property type="match status" value="1"/>
</dbReference>
<dbReference type="PANTHER" id="PTHR33542">
    <property type="entry name" value="SIROHYDROCHLORIN FERROCHELATASE, CHLOROPLASTIC"/>
    <property type="match status" value="1"/>
</dbReference>
<keyword evidence="1" id="KW-0479">Metal-binding</keyword>
<dbReference type="SUPFAM" id="SSF53800">
    <property type="entry name" value="Chelatase"/>
    <property type="match status" value="1"/>
</dbReference>
<evidence type="ECO:0008006" key="5">
    <source>
        <dbReference type="Google" id="ProtNLM"/>
    </source>
</evidence>
<evidence type="ECO:0000256" key="1">
    <source>
        <dbReference type="ARBA" id="ARBA00022723"/>
    </source>
</evidence>
<organism evidence="3 4">
    <name type="scientific">Triparma retinervis</name>
    <dbReference type="NCBI Taxonomy" id="2557542"/>
    <lineage>
        <taxon>Eukaryota</taxon>
        <taxon>Sar</taxon>
        <taxon>Stramenopiles</taxon>
        <taxon>Ochrophyta</taxon>
        <taxon>Bolidophyceae</taxon>
        <taxon>Parmales</taxon>
        <taxon>Triparmaceae</taxon>
        <taxon>Triparma</taxon>
    </lineage>
</organism>
<dbReference type="InterPro" id="IPR050963">
    <property type="entry name" value="Sirohydro_Cobaltochel/CbiX"/>
</dbReference>
<dbReference type="GO" id="GO:0016829">
    <property type="term" value="F:lyase activity"/>
    <property type="evidence" value="ECO:0007669"/>
    <property type="project" value="UniProtKB-KW"/>
</dbReference>
<proteinExistence type="predicted"/>
<evidence type="ECO:0000256" key="2">
    <source>
        <dbReference type="ARBA" id="ARBA00023239"/>
    </source>
</evidence>
<reference evidence="3" key="1">
    <citation type="submission" date="2022-07" db="EMBL/GenBank/DDBJ databases">
        <title>Genome analysis of Parmales, a sister group of diatoms, reveals the evolutionary specialization of diatoms from phago-mixotrophs to photoautotrophs.</title>
        <authorList>
            <person name="Ban H."/>
            <person name="Sato S."/>
            <person name="Yoshikawa S."/>
            <person name="Kazumasa Y."/>
            <person name="Nakamura Y."/>
            <person name="Ichinomiya M."/>
            <person name="Saitoh K."/>
            <person name="Sato N."/>
            <person name="Blanc-Mathieu R."/>
            <person name="Endo H."/>
            <person name="Kuwata A."/>
            <person name="Ogata H."/>
        </authorList>
    </citation>
    <scope>NUCLEOTIDE SEQUENCE</scope>
</reference>
<evidence type="ECO:0000313" key="4">
    <source>
        <dbReference type="Proteomes" id="UP001165082"/>
    </source>
</evidence>
<accession>A0A9W7CIJ8</accession>
<dbReference type="Gene3D" id="3.40.50.1400">
    <property type="match status" value="1"/>
</dbReference>
<dbReference type="AlphaFoldDB" id="A0A9W7CIJ8"/>
<dbReference type="InterPro" id="IPR002762">
    <property type="entry name" value="CbiX-like"/>
</dbReference>